<protein>
    <recommendedName>
        <fullName evidence="1">F-box domain-containing protein</fullName>
    </recommendedName>
</protein>
<feature type="domain" description="F-box" evidence="1">
    <location>
        <begin position="1"/>
        <end position="43"/>
    </location>
</feature>
<dbReference type="InterPro" id="IPR036047">
    <property type="entry name" value="F-box-like_dom_sf"/>
</dbReference>
<comment type="caution">
    <text evidence="2">The sequence shown here is derived from an EMBL/GenBank/DDBJ whole genome shotgun (WGS) entry which is preliminary data.</text>
</comment>
<evidence type="ECO:0000259" key="1">
    <source>
        <dbReference type="PROSITE" id="PS50181"/>
    </source>
</evidence>
<keyword evidence="3" id="KW-1185">Reference proteome</keyword>
<proteinExistence type="predicted"/>
<dbReference type="SUPFAM" id="SSF52047">
    <property type="entry name" value="RNI-like"/>
    <property type="match status" value="1"/>
</dbReference>
<dbReference type="InterPro" id="IPR032675">
    <property type="entry name" value="LRR_dom_sf"/>
</dbReference>
<evidence type="ECO:0000313" key="2">
    <source>
        <dbReference type="EMBL" id="KAF0519708.1"/>
    </source>
</evidence>
<gene>
    <name evidence="2" type="ORF">F8M41_016463</name>
</gene>
<dbReference type="AlphaFoldDB" id="A0A8H4APH3"/>
<evidence type="ECO:0000313" key="3">
    <source>
        <dbReference type="Proteomes" id="UP000439903"/>
    </source>
</evidence>
<dbReference type="InterPro" id="IPR001810">
    <property type="entry name" value="F-box_dom"/>
</dbReference>
<dbReference type="OrthoDB" id="2400175at2759"/>
<dbReference type="Gene3D" id="3.80.10.10">
    <property type="entry name" value="Ribonuclease Inhibitor"/>
    <property type="match status" value="1"/>
</dbReference>
<organism evidence="2 3">
    <name type="scientific">Gigaspora margarita</name>
    <dbReference type="NCBI Taxonomy" id="4874"/>
    <lineage>
        <taxon>Eukaryota</taxon>
        <taxon>Fungi</taxon>
        <taxon>Fungi incertae sedis</taxon>
        <taxon>Mucoromycota</taxon>
        <taxon>Glomeromycotina</taxon>
        <taxon>Glomeromycetes</taxon>
        <taxon>Diversisporales</taxon>
        <taxon>Gigasporaceae</taxon>
        <taxon>Gigaspora</taxon>
    </lineage>
</organism>
<dbReference type="EMBL" id="WTPW01000358">
    <property type="protein sequence ID" value="KAF0519708.1"/>
    <property type="molecule type" value="Genomic_DNA"/>
</dbReference>
<dbReference type="Proteomes" id="UP000439903">
    <property type="component" value="Unassembled WGS sequence"/>
</dbReference>
<accession>A0A8H4APH3</accession>
<dbReference type="Pfam" id="PF12937">
    <property type="entry name" value="F-box-like"/>
    <property type="match status" value="1"/>
</dbReference>
<reference evidence="2 3" key="1">
    <citation type="journal article" date="2019" name="Environ. Microbiol.">
        <title>At the nexus of three kingdoms: the genome of the mycorrhizal fungus Gigaspora margarita provides insights into plant, endobacterial and fungal interactions.</title>
        <authorList>
            <person name="Venice F."/>
            <person name="Ghignone S."/>
            <person name="Salvioli di Fossalunga A."/>
            <person name="Amselem J."/>
            <person name="Novero M."/>
            <person name="Xianan X."/>
            <person name="Sedzielewska Toro K."/>
            <person name="Morin E."/>
            <person name="Lipzen A."/>
            <person name="Grigoriev I.V."/>
            <person name="Henrissat B."/>
            <person name="Martin F.M."/>
            <person name="Bonfante P."/>
        </authorList>
    </citation>
    <scope>NUCLEOTIDE SEQUENCE [LARGE SCALE GENOMIC DNA]</scope>
    <source>
        <strain evidence="2 3">BEG34</strain>
    </source>
</reference>
<sequence length="181" mass="20969">MNKLPNECLFEILNNLETGPLFSCLLVNRLWCRIVVPILWTTADDYLHDERLIRTCLLLLNAEERQLLSPFEIALPNDLTPLFEYAVYITYITDNLNIGITYWLRTVNNFTPGSRDAIRCSLIAMFLRTSKDLKYLKVNGAIIQEQTMQDLCNNKTIITLELCNNSFNYEELKEIIAKTAL</sequence>
<name>A0A8H4APH3_GIGMA</name>
<dbReference type="PROSITE" id="PS50181">
    <property type="entry name" value="FBOX"/>
    <property type="match status" value="1"/>
</dbReference>
<dbReference type="SUPFAM" id="SSF81383">
    <property type="entry name" value="F-box domain"/>
    <property type="match status" value="1"/>
</dbReference>